<dbReference type="EMBL" id="DSRP01000083">
    <property type="protein sequence ID" value="HGG91551.1"/>
    <property type="molecule type" value="Genomic_DNA"/>
</dbReference>
<dbReference type="CDD" id="cd08272">
    <property type="entry name" value="MDR6"/>
    <property type="match status" value="1"/>
</dbReference>
<sequence>MRAQLLNSFGTEPDFAPADIPIPGLKPGHALVRVAASGVNPIDIKMRAMALPFAPKPPAVYGMDMAGVVEAVGEGVEDIAPGDEVFGCVGGAGDLPGTLAEYVLADVRLLARKPPCLSMLQSAALPLVTITAWLALFDRAHLAPGAHVLVHAGAGGVGHVAVQLAKAHGAVVSTTVSGERKAELARRFGADNVIDYRQEDPAAYIQRLTGGQGFDVVFDTVGGATLDASLAAAKSLGNVASINARSTHDLSPMHAKGLTLSVVFMLLPLLSGVGRERYGAILSAAAELACMGRLTPLLDAERFGLDQIGQAQAHLASGKAVGKVVVEIG</sequence>
<dbReference type="PANTHER" id="PTHR44154:SF1">
    <property type="entry name" value="QUINONE OXIDOREDUCTASE"/>
    <property type="match status" value="1"/>
</dbReference>
<dbReference type="InterPro" id="IPR011032">
    <property type="entry name" value="GroES-like_sf"/>
</dbReference>
<dbReference type="InterPro" id="IPR013154">
    <property type="entry name" value="ADH-like_N"/>
</dbReference>
<dbReference type="InterPro" id="IPR020843">
    <property type="entry name" value="ER"/>
</dbReference>
<dbReference type="SMART" id="SM00829">
    <property type="entry name" value="PKS_ER"/>
    <property type="match status" value="1"/>
</dbReference>
<dbReference type="Pfam" id="PF08240">
    <property type="entry name" value="ADH_N"/>
    <property type="match status" value="1"/>
</dbReference>
<keyword evidence="1" id="KW-0521">NADP</keyword>
<feature type="domain" description="Enoyl reductase (ER)" evidence="2">
    <location>
        <begin position="10"/>
        <end position="326"/>
    </location>
</feature>
<gene>
    <name evidence="3" type="ORF">ENR59_01185</name>
</gene>
<dbReference type="PANTHER" id="PTHR44154">
    <property type="entry name" value="QUINONE OXIDOREDUCTASE"/>
    <property type="match status" value="1"/>
</dbReference>
<evidence type="ECO:0000313" key="3">
    <source>
        <dbReference type="EMBL" id="HGG91551.1"/>
    </source>
</evidence>
<dbReference type="Gene3D" id="3.90.180.10">
    <property type="entry name" value="Medium-chain alcohol dehydrogenases, catalytic domain"/>
    <property type="match status" value="1"/>
</dbReference>
<organism evidence="3">
    <name type="scientific">Fundidesulfovibrio putealis</name>
    <dbReference type="NCBI Taxonomy" id="270496"/>
    <lineage>
        <taxon>Bacteria</taxon>
        <taxon>Pseudomonadati</taxon>
        <taxon>Thermodesulfobacteriota</taxon>
        <taxon>Desulfovibrionia</taxon>
        <taxon>Desulfovibrionales</taxon>
        <taxon>Desulfovibrionaceae</taxon>
        <taxon>Fundidesulfovibrio</taxon>
    </lineage>
</organism>
<dbReference type="InterPro" id="IPR013149">
    <property type="entry name" value="ADH-like_C"/>
</dbReference>
<reference evidence="3" key="1">
    <citation type="journal article" date="2020" name="mSystems">
        <title>Genome- and Community-Level Interaction Insights into Carbon Utilization and Element Cycling Functions of Hydrothermarchaeota in Hydrothermal Sediment.</title>
        <authorList>
            <person name="Zhou Z."/>
            <person name="Liu Y."/>
            <person name="Xu W."/>
            <person name="Pan J."/>
            <person name="Luo Z.H."/>
            <person name="Li M."/>
        </authorList>
    </citation>
    <scope>NUCLEOTIDE SEQUENCE [LARGE SCALE GENOMIC DNA]</scope>
    <source>
        <strain evidence="3">SpSt-413</strain>
    </source>
</reference>
<proteinExistence type="predicted"/>
<accession>A0A7C4ABI7</accession>
<dbReference type="InterPro" id="IPR036291">
    <property type="entry name" value="NAD(P)-bd_dom_sf"/>
</dbReference>
<evidence type="ECO:0000259" key="2">
    <source>
        <dbReference type="SMART" id="SM00829"/>
    </source>
</evidence>
<dbReference type="Pfam" id="PF00107">
    <property type="entry name" value="ADH_zinc_N"/>
    <property type="match status" value="1"/>
</dbReference>
<dbReference type="SUPFAM" id="SSF51735">
    <property type="entry name" value="NAD(P)-binding Rossmann-fold domains"/>
    <property type="match status" value="1"/>
</dbReference>
<dbReference type="GO" id="GO:0016491">
    <property type="term" value="F:oxidoreductase activity"/>
    <property type="evidence" value="ECO:0007669"/>
    <property type="project" value="InterPro"/>
</dbReference>
<evidence type="ECO:0000256" key="1">
    <source>
        <dbReference type="ARBA" id="ARBA00022857"/>
    </source>
</evidence>
<dbReference type="AlphaFoldDB" id="A0A7C4ABI7"/>
<dbReference type="InterPro" id="IPR051603">
    <property type="entry name" value="Zinc-ADH_QOR/CCCR"/>
</dbReference>
<name>A0A7C4ABI7_9BACT</name>
<protein>
    <submittedName>
        <fullName evidence="3">Quinone oxidoreductase</fullName>
    </submittedName>
</protein>
<dbReference type="Gene3D" id="3.40.50.720">
    <property type="entry name" value="NAD(P)-binding Rossmann-like Domain"/>
    <property type="match status" value="1"/>
</dbReference>
<comment type="caution">
    <text evidence="3">The sequence shown here is derived from an EMBL/GenBank/DDBJ whole genome shotgun (WGS) entry which is preliminary data.</text>
</comment>
<dbReference type="SUPFAM" id="SSF50129">
    <property type="entry name" value="GroES-like"/>
    <property type="match status" value="1"/>
</dbReference>